<dbReference type="InterPro" id="IPR000979">
    <property type="entry name" value="Phosphodiesterase_MJ0936/Vps29"/>
</dbReference>
<evidence type="ECO:0000256" key="2">
    <source>
        <dbReference type="ARBA" id="ARBA00017767"/>
    </source>
</evidence>
<dbReference type="Proteomes" id="UP001146793">
    <property type="component" value="Unassembled WGS sequence"/>
</dbReference>
<evidence type="ECO:0000313" key="7">
    <source>
        <dbReference type="EMBL" id="KAJ3432605.1"/>
    </source>
</evidence>
<dbReference type="InterPro" id="IPR028661">
    <property type="entry name" value="Vps29"/>
</dbReference>
<evidence type="ECO:0000313" key="9">
    <source>
        <dbReference type="Proteomes" id="UP001146793"/>
    </source>
</evidence>
<protein>
    <recommendedName>
        <fullName evidence="2 5">Vacuolar protein sorting-associated protein 29</fullName>
    </recommendedName>
</protein>
<dbReference type="InterPro" id="IPR024654">
    <property type="entry name" value="Calcineurin-like_PHP_lpxH"/>
</dbReference>
<evidence type="ECO:0000313" key="8">
    <source>
        <dbReference type="EMBL" id="KAJ6242087.1"/>
    </source>
</evidence>
<evidence type="ECO:0000256" key="5">
    <source>
        <dbReference type="RuleBase" id="RU362040"/>
    </source>
</evidence>
<comment type="similarity">
    <text evidence="1 5">Belongs to the VPS29 family.</text>
</comment>
<organism evidence="7 9">
    <name type="scientific">Anaeramoeba flamelloides</name>
    <dbReference type="NCBI Taxonomy" id="1746091"/>
    <lineage>
        <taxon>Eukaryota</taxon>
        <taxon>Metamonada</taxon>
        <taxon>Anaeramoebidae</taxon>
        <taxon>Anaeramoeba</taxon>
    </lineage>
</organism>
<comment type="caution">
    <text evidence="7">The sequence shown here is derived from an EMBL/GenBank/DDBJ whole genome shotgun (WGS) entry which is preliminary data.</text>
</comment>
<gene>
    <name evidence="7" type="ORF">M0812_21547</name>
    <name evidence="8" type="ORF">M0813_22859</name>
</gene>
<dbReference type="GO" id="GO:0015031">
    <property type="term" value="P:protein transport"/>
    <property type="evidence" value="ECO:0007669"/>
    <property type="project" value="UniProtKB-KW"/>
</dbReference>
<dbReference type="GO" id="GO:0030904">
    <property type="term" value="C:retromer complex"/>
    <property type="evidence" value="ECO:0007669"/>
    <property type="project" value="InterPro"/>
</dbReference>
<reference evidence="8" key="1">
    <citation type="submission" date="2022-08" db="EMBL/GenBank/DDBJ databases">
        <title>Novel sulfate-reducing endosymbionts in the free-living metamonad Anaeramoeba.</title>
        <authorList>
            <person name="Jerlstrom-Hultqvist J."/>
            <person name="Cepicka I."/>
            <person name="Gallot-Lavallee L."/>
            <person name="Salas-Leiva D."/>
            <person name="Curtis B.A."/>
            <person name="Zahonova K."/>
            <person name="Pipaliya S."/>
            <person name="Dacks J."/>
            <person name="Roger A.J."/>
        </authorList>
    </citation>
    <scope>NUCLEOTIDE SEQUENCE</scope>
    <source>
        <strain evidence="8">Schooner1</strain>
    </source>
</reference>
<dbReference type="SUPFAM" id="SSF56300">
    <property type="entry name" value="Metallo-dependent phosphatases"/>
    <property type="match status" value="1"/>
</dbReference>
<dbReference type="EMBL" id="JANTQA010000047">
    <property type="protein sequence ID" value="KAJ3432605.1"/>
    <property type="molecule type" value="Genomic_DNA"/>
</dbReference>
<keyword evidence="4" id="KW-0653">Protein transport</keyword>
<feature type="domain" description="Calcineurin-like phosphoesterase" evidence="6">
    <location>
        <begin position="3"/>
        <end position="158"/>
    </location>
</feature>
<accession>A0AAV7YUT4</accession>
<evidence type="ECO:0000256" key="4">
    <source>
        <dbReference type="ARBA" id="ARBA00022927"/>
    </source>
</evidence>
<evidence type="ECO:0000256" key="3">
    <source>
        <dbReference type="ARBA" id="ARBA00022448"/>
    </source>
</evidence>
<dbReference type="AlphaFoldDB" id="A0AAV7YUT4"/>
<dbReference type="Gene3D" id="3.60.21.10">
    <property type="match status" value="1"/>
</dbReference>
<dbReference type="Pfam" id="PF12850">
    <property type="entry name" value="Metallophos_2"/>
    <property type="match status" value="1"/>
</dbReference>
<evidence type="ECO:0000256" key="1">
    <source>
        <dbReference type="ARBA" id="ARBA00005945"/>
    </source>
</evidence>
<dbReference type="EMBL" id="JAOAOG010000182">
    <property type="protein sequence ID" value="KAJ6242087.1"/>
    <property type="molecule type" value="Genomic_DNA"/>
</dbReference>
<evidence type="ECO:0000259" key="6">
    <source>
        <dbReference type="Pfam" id="PF12850"/>
    </source>
</evidence>
<dbReference type="FunFam" id="3.60.21.10:FF:000015">
    <property type="entry name" value="Vacuolar protein sorting-associated protein 29"/>
    <property type="match status" value="1"/>
</dbReference>
<keyword evidence="3" id="KW-0813">Transport</keyword>
<dbReference type="GO" id="GO:0031410">
    <property type="term" value="C:cytoplasmic vesicle"/>
    <property type="evidence" value="ECO:0007669"/>
    <property type="project" value="UniProtKB-ARBA"/>
</dbReference>
<reference evidence="7" key="2">
    <citation type="submission" date="2022-08" db="EMBL/GenBank/DDBJ databases">
        <title>Novel sulphate-reducing endosymbionts in the free-living metamonad Anaeramoeba.</title>
        <authorList>
            <person name="Jerlstrom-Hultqvist J."/>
            <person name="Cepicka I."/>
            <person name="Gallot-Lavallee L."/>
            <person name="Salas-Leiva D."/>
            <person name="Curtis B.A."/>
            <person name="Zahonova K."/>
            <person name="Pipaliya S."/>
            <person name="Dacks J."/>
            <person name="Roger A.J."/>
        </authorList>
    </citation>
    <scope>NUCLEOTIDE SEQUENCE</scope>
    <source>
        <strain evidence="7">Busselton2</strain>
    </source>
</reference>
<keyword evidence="10" id="KW-1185">Reference proteome</keyword>
<dbReference type="CDD" id="cd07394">
    <property type="entry name" value="MPP_Vps29"/>
    <property type="match status" value="1"/>
</dbReference>
<dbReference type="PANTHER" id="PTHR11124">
    <property type="entry name" value="VACUOLAR SORTING PROTEIN VPS29"/>
    <property type="match status" value="1"/>
</dbReference>
<dbReference type="InterPro" id="IPR029052">
    <property type="entry name" value="Metallo-depent_PP-like"/>
</dbReference>
<dbReference type="GO" id="GO:0042147">
    <property type="term" value="P:retrograde transport, endosome to Golgi"/>
    <property type="evidence" value="ECO:0007669"/>
    <property type="project" value="InterPro"/>
</dbReference>
<proteinExistence type="inferred from homology"/>
<evidence type="ECO:0000313" key="10">
    <source>
        <dbReference type="Proteomes" id="UP001150062"/>
    </source>
</evidence>
<sequence>MVLILLIGDIHIPQRSFGIPEQFKKLLVPGKIKHVLCTGNLTSKESLEYLKTLASEVHVVKGDFDDENLNFPETKTIQLENFKFGLCHGHQIVPWGDQKSLQVLQRKMDVDILVTGHTHEFTAFQLENKLFINPGTVTGAYSGFNDEIEPSFVLMDVKGSKIITYVYQLKDGDVSVEKITYTKPSEND</sequence>
<dbReference type="Proteomes" id="UP001150062">
    <property type="component" value="Unassembled WGS sequence"/>
</dbReference>
<name>A0AAV7YUT4_9EUKA</name>
<dbReference type="NCBIfam" id="TIGR00040">
    <property type="entry name" value="yfcE"/>
    <property type="match status" value="1"/>
</dbReference>
<dbReference type="GO" id="GO:0005829">
    <property type="term" value="C:cytosol"/>
    <property type="evidence" value="ECO:0007669"/>
    <property type="project" value="GOC"/>
</dbReference>